<evidence type="ECO:0000313" key="12">
    <source>
        <dbReference type="Proteomes" id="UP000198324"/>
    </source>
</evidence>
<feature type="transmembrane region" description="Helical" evidence="10">
    <location>
        <begin position="162"/>
        <end position="186"/>
    </location>
</feature>
<dbReference type="Proteomes" id="UP000198324">
    <property type="component" value="Unassembled WGS sequence"/>
</dbReference>
<dbReference type="Pfam" id="PF01554">
    <property type="entry name" value="MatE"/>
    <property type="match status" value="2"/>
</dbReference>
<dbReference type="PANTHER" id="PTHR43298:SF2">
    <property type="entry name" value="FMN_FAD EXPORTER YEEO-RELATED"/>
    <property type="match status" value="1"/>
</dbReference>
<evidence type="ECO:0000256" key="7">
    <source>
        <dbReference type="ARBA" id="ARBA00023065"/>
    </source>
</evidence>
<evidence type="ECO:0000256" key="6">
    <source>
        <dbReference type="ARBA" id="ARBA00022989"/>
    </source>
</evidence>
<gene>
    <name evidence="11" type="ORF">SAMN04488503_2658</name>
</gene>
<keyword evidence="12" id="KW-1185">Reference proteome</keyword>
<dbReference type="GO" id="GO:0005886">
    <property type="term" value="C:plasma membrane"/>
    <property type="evidence" value="ECO:0007669"/>
    <property type="project" value="UniProtKB-SubCell"/>
</dbReference>
<dbReference type="InterPro" id="IPR050222">
    <property type="entry name" value="MATE_MdtK"/>
</dbReference>
<feature type="transmembrane region" description="Helical" evidence="10">
    <location>
        <begin position="50"/>
        <end position="74"/>
    </location>
</feature>
<keyword evidence="7" id="KW-0406">Ion transport</keyword>
<keyword evidence="8 10" id="KW-0472">Membrane</keyword>
<organism evidence="11 12">
    <name type="scientific">Humidesulfovibrio mexicanus</name>
    <dbReference type="NCBI Taxonomy" id="147047"/>
    <lineage>
        <taxon>Bacteria</taxon>
        <taxon>Pseudomonadati</taxon>
        <taxon>Thermodesulfobacteriota</taxon>
        <taxon>Desulfovibrionia</taxon>
        <taxon>Desulfovibrionales</taxon>
        <taxon>Desulfovibrionaceae</taxon>
        <taxon>Humidesulfovibrio</taxon>
    </lineage>
</organism>
<evidence type="ECO:0000256" key="2">
    <source>
        <dbReference type="ARBA" id="ARBA00022448"/>
    </source>
</evidence>
<evidence type="ECO:0000313" key="11">
    <source>
        <dbReference type="EMBL" id="SNS08524.1"/>
    </source>
</evidence>
<evidence type="ECO:0000256" key="1">
    <source>
        <dbReference type="ARBA" id="ARBA00004651"/>
    </source>
</evidence>
<dbReference type="PIRSF" id="PIRSF006603">
    <property type="entry name" value="DinF"/>
    <property type="match status" value="1"/>
</dbReference>
<evidence type="ECO:0000256" key="4">
    <source>
        <dbReference type="ARBA" id="ARBA00022475"/>
    </source>
</evidence>
<dbReference type="InterPro" id="IPR002528">
    <property type="entry name" value="MATE_fam"/>
</dbReference>
<proteinExistence type="predicted"/>
<feature type="transmembrane region" description="Helical" evidence="10">
    <location>
        <begin position="427"/>
        <end position="445"/>
    </location>
</feature>
<keyword evidence="6 10" id="KW-1133">Transmembrane helix</keyword>
<evidence type="ECO:0000256" key="10">
    <source>
        <dbReference type="SAM" id="Phobius"/>
    </source>
</evidence>
<feature type="transmembrane region" description="Helical" evidence="10">
    <location>
        <begin position="389"/>
        <end position="407"/>
    </location>
</feature>
<evidence type="ECO:0000256" key="8">
    <source>
        <dbReference type="ARBA" id="ARBA00023136"/>
    </source>
</evidence>
<feature type="transmembrane region" description="Helical" evidence="10">
    <location>
        <begin position="95"/>
        <end position="113"/>
    </location>
</feature>
<dbReference type="AlphaFoldDB" id="A0A239BNB9"/>
<dbReference type="RefSeq" id="WP_089274859.1">
    <property type="nucleotide sequence ID" value="NZ_FZOC01000005.1"/>
</dbReference>
<dbReference type="GO" id="GO:0015297">
    <property type="term" value="F:antiporter activity"/>
    <property type="evidence" value="ECO:0007669"/>
    <property type="project" value="UniProtKB-KW"/>
</dbReference>
<feature type="transmembrane region" description="Helical" evidence="10">
    <location>
        <begin position="133"/>
        <end position="150"/>
    </location>
</feature>
<feature type="transmembrane region" description="Helical" evidence="10">
    <location>
        <begin position="359"/>
        <end position="377"/>
    </location>
</feature>
<accession>A0A239BNB9</accession>
<dbReference type="CDD" id="cd13131">
    <property type="entry name" value="MATE_NorM_like"/>
    <property type="match status" value="1"/>
</dbReference>
<feature type="transmembrane region" description="Helical" evidence="10">
    <location>
        <begin position="317"/>
        <end position="339"/>
    </location>
</feature>
<evidence type="ECO:0000256" key="5">
    <source>
        <dbReference type="ARBA" id="ARBA00022692"/>
    </source>
</evidence>
<keyword evidence="3" id="KW-0050">Antiport</keyword>
<feature type="transmembrane region" description="Helical" evidence="10">
    <location>
        <begin position="12"/>
        <end position="30"/>
    </location>
</feature>
<keyword evidence="5 10" id="KW-0812">Transmembrane</keyword>
<dbReference type="GO" id="GO:0042910">
    <property type="term" value="F:xenobiotic transmembrane transporter activity"/>
    <property type="evidence" value="ECO:0007669"/>
    <property type="project" value="InterPro"/>
</dbReference>
<evidence type="ECO:0000256" key="9">
    <source>
        <dbReference type="ARBA" id="ARBA00031636"/>
    </source>
</evidence>
<comment type="subcellular location">
    <subcellularLocation>
        <location evidence="1">Cell membrane</location>
        <topology evidence="1">Multi-pass membrane protein</topology>
    </subcellularLocation>
</comment>
<feature type="transmembrane region" description="Helical" evidence="10">
    <location>
        <begin position="246"/>
        <end position="267"/>
    </location>
</feature>
<name>A0A239BNB9_9BACT</name>
<keyword evidence="4" id="KW-1003">Cell membrane</keyword>
<feature type="transmembrane region" description="Helical" evidence="10">
    <location>
        <begin position="279"/>
        <end position="305"/>
    </location>
</feature>
<dbReference type="NCBIfam" id="TIGR00797">
    <property type="entry name" value="matE"/>
    <property type="match status" value="1"/>
</dbReference>
<keyword evidence="2" id="KW-0813">Transport</keyword>
<protein>
    <recommendedName>
        <fullName evidence="9">Multidrug-efflux transporter</fullName>
    </recommendedName>
</protein>
<feature type="transmembrane region" description="Helical" evidence="10">
    <location>
        <begin position="198"/>
        <end position="217"/>
    </location>
</feature>
<dbReference type="PANTHER" id="PTHR43298">
    <property type="entry name" value="MULTIDRUG RESISTANCE PROTEIN NORM-RELATED"/>
    <property type="match status" value="1"/>
</dbReference>
<sequence length="455" mass="47476">MLTQKKSLSRDIGSIAILTGPILVTQYAQIANGVVDTIMCGRLGAEALGAVGLGVAVWVPMQAFLIGILYGLLVELAQLCGAGKTGDITSTTQQACWLGLLLAGGMGLAVYFAGARLGVFGLPEELLPLVAEYLGGLAWAFPFCGLFYSLRFYCEGQGAPKIVTVIALGAVASNIALNSVLMFGALGFPALGIRGCGLATGLCWVLSLLAAMAYVSLARRFAGNRLFARLHAPSLAAIVRLFRTGLPIGVAFLSEYLVMACIALMIARQGTVAVASHQITYNLSLVLFTLPVALSIAISILVGQARGAQDAERERRVVGAGLLLSSGVGLALTAALLALSQWLPSLYTDDPGVLALTRALLTIAAFFQLADSIQVGLSGALRGIHDTTVPLILSSLCYWGVGIPLGYALSGEASALFGEMPQMGVMGWWVGLIAAITLAAMLLGVRVRRSFWKAV</sequence>
<reference evidence="11 12" key="1">
    <citation type="submission" date="2017-06" db="EMBL/GenBank/DDBJ databases">
        <authorList>
            <person name="Kim H.J."/>
            <person name="Triplett B.A."/>
        </authorList>
    </citation>
    <scope>NUCLEOTIDE SEQUENCE [LARGE SCALE GENOMIC DNA]</scope>
    <source>
        <strain evidence="11 12">DSM 13116</strain>
    </source>
</reference>
<evidence type="ECO:0000256" key="3">
    <source>
        <dbReference type="ARBA" id="ARBA00022449"/>
    </source>
</evidence>
<dbReference type="OrthoDB" id="9805232at2"/>
<dbReference type="InterPro" id="IPR048279">
    <property type="entry name" value="MdtK-like"/>
</dbReference>
<dbReference type="EMBL" id="FZOC01000005">
    <property type="protein sequence ID" value="SNS08524.1"/>
    <property type="molecule type" value="Genomic_DNA"/>
</dbReference>
<dbReference type="GO" id="GO:0006811">
    <property type="term" value="P:monoatomic ion transport"/>
    <property type="evidence" value="ECO:0007669"/>
    <property type="project" value="UniProtKB-KW"/>
</dbReference>